<dbReference type="SUPFAM" id="SSF53474">
    <property type="entry name" value="alpha/beta-Hydrolases"/>
    <property type="match status" value="1"/>
</dbReference>
<feature type="region of interest" description="Disordered" evidence="8">
    <location>
        <begin position="147"/>
        <end position="170"/>
    </location>
</feature>
<evidence type="ECO:0000259" key="9">
    <source>
        <dbReference type="Pfam" id="PF00326"/>
    </source>
</evidence>
<feature type="region of interest" description="Disordered" evidence="8">
    <location>
        <begin position="634"/>
        <end position="654"/>
    </location>
</feature>
<dbReference type="PRINTS" id="PR00862">
    <property type="entry name" value="PROLIGOPTASE"/>
</dbReference>
<dbReference type="Gene3D" id="2.130.10.120">
    <property type="entry name" value="Prolyl oligopeptidase, N-terminal domain"/>
    <property type="match status" value="1"/>
</dbReference>
<dbReference type="Pfam" id="PF02897">
    <property type="entry name" value="Peptidase_S9_N"/>
    <property type="match status" value="1"/>
</dbReference>
<organism evidence="11 12">
    <name type="scientific">Geranomyces variabilis</name>
    <dbReference type="NCBI Taxonomy" id="109894"/>
    <lineage>
        <taxon>Eukaryota</taxon>
        <taxon>Fungi</taxon>
        <taxon>Fungi incertae sedis</taxon>
        <taxon>Chytridiomycota</taxon>
        <taxon>Chytridiomycota incertae sedis</taxon>
        <taxon>Chytridiomycetes</taxon>
        <taxon>Spizellomycetales</taxon>
        <taxon>Powellomycetaceae</taxon>
        <taxon>Geranomyces</taxon>
    </lineage>
</organism>
<evidence type="ECO:0000256" key="1">
    <source>
        <dbReference type="ARBA" id="ARBA00005228"/>
    </source>
</evidence>
<feature type="region of interest" description="Disordered" evidence="8">
    <location>
        <begin position="1"/>
        <end position="48"/>
    </location>
</feature>
<gene>
    <name evidence="11" type="ORF">HDU87_003522</name>
</gene>
<feature type="compositionally biased region" description="Low complexity" evidence="8">
    <location>
        <begin position="634"/>
        <end position="643"/>
    </location>
</feature>
<evidence type="ECO:0000256" key="5">
    <source>
        <dbReference type="ARBA" id="ARBA00039290"/>
    </source>
</evidence>
<dbReference type="PANTHER" id="PTHR11757:SF19">
    <property type="entry name" value="PROLYL ENDOPEPTIDASE-LIKE"/>
    <property type="match status" value="1"/>
</dbReference>
<evidence type="ECO:0000313" key="12">
    <source>
        <dbReference type="Proteomes" id="UP001212152"/>
    </source>
</evidence>
<evidence type="ECO:0000256" key="8">
    <source>
        <dbReference type="SAM" id="MobiDB-lite"/>
    </source>
</evidence>
<feature type="compositionally biased region" description="Polar residues" evidence="8">
    <location>
        <begin position="971"/>
        <end position="997"/>
    </location>
</feature>
<keyword evidence="4" id="KW-0720">Serine protease</keyword>
<comment type="similarity">
    <text evidence="1">Belongs to the peptidase S9A family.</text>
</comment>
<proteinExistence type="inferred from homology"/>
<dbReference type="SUPFAM" id="SSF50993">
    <property type="entry name" value="Peptidase/esterase 'gauge' domain"/>
    <property type="match status" value="1"/>
</dbReference>
<keyword evidence="3" id="KW-0378">Hydrolase</keyword>
<keyword evidence="2" id="KW-0645">Protease</keyword>
<dbReference type="Gene3D" id="3.40.50.1820">
    <property type="entry name" value="alpha/beta hydrolase"/>
    <property type="match status" value="1"/>
</dbReference>
<dbReference type="Proteomes" id="UP001212152">
    <property type="component" value="Unassembled WGS sequence"/>
</dbReference>
<name>A0AAD5TJJ4_9FUNG</name>
<dbReference type="InterPro" id="IPR051543">
    <property type="entry name" value="Serine_Peptidase_S9A"/>
</dbReference>
<dbReference type="GO" id="GO:0004252">
    <property type="term" value="F:serine-type endopeptidase activity"/>
    <property type="evidence" value="ECO:0007669"/>
    <property type="project" value="InterPro"/>
</dbReference>
<evidence type="ECO:0000256" key="2">
    <source>
        <dbReference type="ARBA" id="ARBA00022670"/>
    </source>
</evidence>
<evidence type="ECO:0000259" key="10">
    <source>
        <dbReference type="Pfam" id="PF02897"/>
    </source>
</evidence>
<dbReference type="InterPro" id="IPR029058">
    <property type="entry name" value="AB_hydrolase_fold"/>
</dbReference>
<dbReference type="InterPro" id="IPR001375">
    <property type="entry name" value="Peptidase_S9_cat"/>
</dbReference>
<comment type="function">
    <text evidence="7">Serine peptidase whose precise substrate specificity remains unclear. Does not cleave peptides after a arginine or lysine residue. Regulates trans-Golgi network morphology and sorting by regulating the membrane binding of the AP-1 complex. May play a role in the regulation of synaptic vesicle exocytosis.</text>
</comment>
<sequence>MSRSTDSHPPERRASEHRSSHSPLGTRRATLKTTSSPSSTPRSDTLPRLSSLSTELFSAHNSPAHSPRFAAAHLPSHQPASTLHPPLTDLAALDEYISADPSALVQLAPALAQHLARFCLTNPADCGEAWLLVKNLLQELEQLPAARAERDSTGVASPRPASPECARKPTSVVNVHGEKWTDDYAWLTDREDPEVLKYIEEENAYSTSMMEHTKPLQKMLYTEFVGRVDEGEHSPRVTLQDGWTYYTKKVPGQEYRLHCRTRNGIEDVYLDENLLAASPEFENASYFHLGFLKHSPDCGLVAYGIDASGNERHTTYFMNMADGDRAHDVLPDRIEGVYEDLEFAKDNSVFYTLLDETERAYKFMRHRLGRDVSADDLLYHEEDEMFFLSLTKTCNGKYILLNSSAQITSETRCVSTERPDGPPIILFPRRETIRYSCESHADYIYVLTNEDSKNNWLFRISVTAFSDEAARAADPTLTDHRETVIEHRDFVLIEGFELRRQHLIVLERSNCLQNVRIVDLSYTGFNAYHYMSFGETVYSLWPGTVREEERSLAKASHFDTHIFRFTYTSFVQPKQVVDYDMAERTMTVVYEEHIAGYDPSLYASKRLFATGVDGTTVPVSIVYRRDMLGQEAGAGVEGGVEVSTGGGEEDGVDNDQQLPCSPSAATTPGTNPCLLHAYGAYGAFVNPIFSSSRLSLLDRGFIYAAAHVRGGADMGNGWYEEGKLAKKPNTFLDFCSVAEHLCKERYTTPAQLAIYGRSAGGLLIGAAINMRPELFAAALTEVPFVDVVNTMFDSSIPWTAFEWEEWGNPMDREIYDVMKLYCPYTNIRGEALARNAYPHLLVVGGMNDPRVAFFEPLKFVAKMRGERRRYENGEIKPFTDGDDDNEAGKVYSLADMAGGTAIDSELPSRATRPQLLLRIDDAGHGGSSGQYSFLESLAFEYAFLVSALGAPLQPASSLSMSSVLVPASATTGSARQSRYQQDESSQSYSVANSTDSLATDGRGHRGGRRKKGGQDAMVDSDEKEYRRKAKGDRGPNTLFQWVTNFF</sequence>
<evidence type="ECO:0000256" key="3">
    <source>
        <dbReference type="ARBA" id="ARBA00022801"/>
    </source>
</evidence>
<evidence type="ECO:0000313" key="11">
    <source>
        <dbReference type="EMBL" id="KAJ3178448.1"/>
    </source>
</evidence>
<dbReference type="GO" id="GO:0006508">
    <property type="term" value="P:proteolysis"/>
    <property type="evidence" value="ECO:0007669"/>
    <property type="project" value="UniProtKB-KW"/>
</dbReference>
<accession>A0AAD5TJJ4</accession>
<dbReference type="AlphaFoldDB" id="A0AAD5TJJ4"/>
<dbReference type="EMBL" id="JADGJQ010000026">
    <property type="protein sequence ID" value="KAJ3178448.1"/>
    <property type="molecule type" value="Genomic_DNA"/>
</dbReference>
<keyword evidence="12" id="KW-1185">Reference proteome</keyword>
<feature type="region of interest" description="Disordered" evidence="8">
    <location>
        <begin position="971"/>
        <end position="1033"/>
    </location>
</feature>
<protein>
    <recommendedName>
        <fullName evidence="5">Prolyl endopeptidase-like</fullName>
    </recommendedName>
    <alternativeName>
        <fullName evidence="6">Prolylendopeptidase-like</fullName>
    </alternativeName>
</protein>
<feature type="domain" description="Peptidase S9A N-terminal" evidence="10">
    <location>
        <begin position="163"/>
        <end position="589"/>
    </location>
</feature>
<dbReference type="InterPro" id="IPR002470">
    <property type="entry name" value="Peptidase_S9A"/>
</dbReference>
<dbReference type="PANTHER" id="PTHR11757">
    <property type="entry name" value="PROTEASE FAMILY S9A OLIGOPEPTIDASE"/>
    <property type="match status" value="1"/>
</dbReference>
<evidence type="ECO:0000256" key="4">
    <source>
        <dbReference type="ARBA" id="ARBA00022825"/>
    </source>
</evidence>
<reference evidence="11" key="1">
    <citation type="submission" date="2020-05" db="EMBL/GenBank/DDBJ databases">
        <title>Phylogenomic resolution of chytrid fungi.</title>
        <authorList>
            <person name="Stajich J.E."/>
            <person name="Amses K."/>
            <person name="Simmons R."/>
            <person name="Seto K."/>
            <person name="Myers J."/>
            <person name="Bonds A."/>
            <person name="Quandt C.A."/>
            <person name="Barry K."/>
            <person name="Liu P."/>
            <person name="Grigoriev I."/>
            <person name="Longcore J.E."/>
            <person name="James T.Y."/>
        </authorList>
    </citation>
    <scope>NUCLEOTIDE SEQUENCE</scope>
    <source>
        <strain evidence="11">JEL0379</strain>
    </source>
</reference>
<feature type="compositionally biased region" description="Low complexity" evidence="8">
    <location>
        <begin position="31"/>
        <end position="48"/>
    </location>
</feature>
<evidence type="ECO:0000256" key="7">
    <source>
        <dbReference type="ARBA" id="ARBA00045448"/>
    </source>
</evidence>
<evidence type="ECO:0000256" key="6">
    <source>
        <dbReference type="ARBA" id="ARBA00042165"/>
    </source>
</evidence>
<dbReference type="Pfam" id="PF00326">
    <property type="entry name" value="Peptidase_S9"/>
    <property type="match status" value="1"/>
</dbReference>
<dbReference type="InterPro" id="IPR023302">
    <property type="entry name" value="Pept_S9A_N"/>
</dbReference>
<feature type="compositionally biased region" description="Basic and acidic residues" evidence="8">
    <location>
        <begin position="1"/>
        <end position="19"/>
    </location>
</feature>
<comment type="caution">
    <text evidence="11">The sequence shown here is derived from an EMBL/GenBank/DDBJ whole genome shotgun (WGS) entry which is preliminary data.</text>
</comment>
<feature type="domain" description="Peptidase S9 prolyl oligopeptidase catalytic" evidence="9">
    <location>
        <begin position="689"/>
        <end position="868"/>
    </location>
</feature>